<gene>
    <name evidence="1" type="ORF">AYI68_g4273</name>
</gene>
<dbReference type="AlphaFoldDB" id="A0A1R0GXK0"/>
<evidence type="ECO:0000313" key="2">
    <source>
        <dbReference type="Proteomes" id="UP000187455"/>
    </source>
</evidence>
<accession>A0A1R0GXK0</accession>
<evidence type="ECO:0000313" key="1">
    <source>
        <dbReference type="EMBL" id="OLY81620.1"/>
    </source>
</evidence>
<protein>
    <submittedName>
        <fullName evidence="1">Uncharacterized protein</fullName>
    </submittedName>
</protein>
<proteinExistence type="predicted"/>
<dbReference type="Proteomes" id="UP000187455">
    <property type="component" value="Unassembled WGS sequence"/>
</dbReference>
<sequence>MLIILRPKCDLSNISVDSEFKIQIQKKSIMMKICHPLDQMSSQTLGLGTLFELFKLSAKLKQYNFAEKIDMFVPSINNFSVSGKEESTKIFTFIIYKNYID</sequence>
<dbReference type="EMBL" id="LSSL01002303">
    <property type="protein sequence ID" value="OLY81620.1"/>
    <property type="molecule type" value="Genomic_DNA"/>
</dbReference>
<reference evidence="1 2" key="1">
    <citation type="journal article" date="2016" name="Mol. Biol. Evol.">
        <title>Genome-Wide Survey of Gut Fungi (Harpellales) Reveals the First Horizontally Transferred Ubiquitin Gene from a Mosquito Host.</title>
        <authorList>
            <person name="Wang Y."/>
            <person name="White M.M."/>
            <person name="Kvist S."/>
            <person name="Moncalvo J.M."/>
        </authorList>
    </citation>
    <scope>NUCLEOTIDE SEQUENCE [LARGE SCALE GENOMIC DNA]</scope>
    <source>
        <strain evidence="1 2">ALG-7-W6</strain>
    </source>
</reference>
<name>A0A1R0GXK0_9FUNG</name>
<organism evidence="1 2">
    <name type="scientific">Smittium mucronatum</name>
    <dbReference type="NCBI Taxonomy" id="133383"/>
    <lineage>
        <taxon>Eukaryota</taxon>
        <taxon>Fungi</taxon>
        <taxon>Fungi incertae sedis</taxon>
        <taxon>Zoopagomycota</taxon>
        <taxon>Kickxellomycotina</taxon>
        <taxon>Harpellomycetes</taxon>
        <taxon>Harpellales</taxon>
        <taxon>Legeriomycetaceae</taxon>
        <taxon>Smittium</taxon>
    </lineage>
</organism>
<comment type="caution">
    <text evidence="1">The sequence shown here is derived from an EMBL/GenBank/DDBJ whole genome shotgun (WGS) entry which is preliminary data.</text>
</comment>
<keyword evidence="2" id="KW-1185">Reference proteome</keyword>